<keyword evidence="2" id="KW-1133">Transmembrane helix</keyword>
<feature type="region of interest" description="Disordered" evidence="1">
    <location>
        <begin position="129"/>
        <end position="156"/>
    </location>
</feature>
<feature type="transmembrane region" description="Helical" evidence="2">
    <location>
        <begin position="103"/>
        <end position="122"/>
    </location>
</feature>
<comment type="caution">
    <text evidence="3">The sequence shown here is derived from an EMBL/GenBank/DDBJ whole genome shotgun (WGS) entry which is preliminary data.</text>
</comment>
<proteinExistence type="predicted"/>
<reference evidence="3 4" key="1">
    <citation type="submission" date="2018-08" db="EMBL/GenBank/DDBJ databases">
        <title>Cellulomonas rhizosphaerae sp. nov., a novel actinomycete isolated from soil.</title>
        <authorList>
            <person name="Tian Y."/>
        </authorList>
    </citation>
    <scope>NUCLEOTIDE SEQUENCE [LARGE SCALE GENOMIC DNA]</scope>
    <source>
        <strain evidence="3 4">NEAU-TCZ24</strain>
    </source>
</reference>
<feature type="transmembrane region" description="Helical" evidence="2">
    <location>
        <begin position="36"/>
        <end position="69"/>
    </location>
</feature>
<dbReference type="EMBL" id="QWKP01000217">
    <property type="protein sequence ID" value="RHA38098.1"/>
    <property type="molecule type" value="Genomic_DNA"/>
</dbReference>
<keyword evidence="2" id="KW-0472">Membrane</keyword>
<keyword evidence="4" id="KW-1185">Reference proteome</keyword>
<gene>
    <name evidence="3" type="ORF">D1825_15280</name>
</gene>
<feature type="transmembrane region" description="Helical" evidence="2">
    <location>
        <begin position="76"/>
        <end position="97"/>
    </location>
</feature>
<organism evidence="3 4">
    <name type="scientific">Cellulomonas rhizosphaerae</name>
    <dbReference type="NCBI Taxonomy" id="2293719"/>
    <lineage>
        <taxon>Bacteria</taxon>
        <taxon>Bacillati</taxon>
        <taxon>Actinomycetota</taxon>
        <taxon>Actinomycetes</taxon>
        <taxon>Micrococcales</taxon>
        <taxon>Cellulomonadaceae</taxon>
        <taxon>Cellulomonas</taxon>
    </lineage>
</organism>
<name>A0A413RIH1_9CELL</name>
<evidence type="ECO:0000313" key="4">
    <source>
        <dbReference type="Proteomes" id="UP000283374"/>
    </source>
</evidence>
<sequence length="156" mass="16038">MRGPAAIAMLCLRCVVVLAAVNGVVALVLGAATGALGWGLVVVLLAALVACVPIALVGYPAGLVTAWVLRRSEREWVHVLVFAVVGAVLAPLVMTAWHSGVDIGAAAVAEGAIGAGGARWWSGRAHARAATRPARAPRPEPEDALVEAQLEDRTDR</sequence>
<evidence type="ECO:0000256" key="1">
    <source>
        <dbReference type="SAM" id="MobiDB-lite"/>
    </source>
</evidence>
<evidence type="ECO:0000256" key="2">
    <source>
        <dbReference type="SAM" id="Phobius"/>
    </source>
</evidence>
<dbReference type="AlphaFoldDB" id="A0A413RIH1"/>
<dbReference type="Proteomes" id="UP000283374">
    <property type="component" value="Unassembled WGS sequence"/>
</dbReference>
<evidence type="ECO:0000313" key="3">
    <source>
        <dbReference type="EMBL" id="RHA38098.1"/>
    </source>
</evidence>
<protein>
    <submittedName>
        <fullName evidence="3">Uncharacterized protein</fullName>
    </submittedName>
</protein>
<keyword evidence="2" id="KW-0812">Transmembrane</keyword>
<accession>A0A413RIH1</accession>